<organism evidence="3 4">
    <name type="scientific">Paralvinella palmiformis</name>
    <dbReference type="NCBI Taxonomy" id="53620"/>
    <lineage>
        <taxon>Eukaryota</taxon>
        <taxon>Metazoa</taxon>
        <taxon>Spiralia</taxon>
        <taxon>Lophotrochozoa</taxon>
        <taxon>Annelida</taxon>
        <taxon>Polychaeta</taxon>
        <taxon>Sedentaria</taxon>
        <taxon>Canalipalpata</taxon>
        <taxon>Terebellida</taxon>
        <taxon>Terebelliformia</taxon>
        <taxon>Alvinellidae</taxon>
        <taxon>Paralvinella</taxon>
    </lineage>
</organism>
<dbReference type="EMBL" id="JAODUP010001487">
    <property type="protein sequence ID" value="KAK2140096.1"/>
    <property type="molecule type" value="Genomic_DNA"/>
</dbReference>
<feature type="transmembrane region" description="Helical" evidence="2">
    <location>
        <begin position="137"/>
        <end position="162"/>
    </location>
</feature>
<keyword evidence="2" id="KW-1133">Transmembrane helix</keyword>
<protein>
    <submittedName>
        <fullName evidence="3">Uncharacterized protein</fullName>
    </submittedName>
</protein>
<evidence type="ECO:0000256" key="2">
    <source>
        <dbReference type="SAM" id="Phobius"/>
    </source>
</evidence>
<comment type="caution">
    <text evidence="3">The sequence shown here is derived from an EMBL/GenBank/DDBJ whole genome shotgun (WGS) entry which is preliminary data.</text>
</comment>
<gene>
    <name evidence="3" type="ORF">LSH36_1487g00161</name>
</gene>
<keyword evidence="2" id="KW-0472">Membrane</keyword>
<evidence type="ECO:0000256" key="1">
    <source>
        <dbReference type="SAM" id="MobiDB-lite"/>
    </source>
</evidence>
<name>A0AAD9MQK1_9ANNE</name>
<accession>A0AAD9MQK1</accession>
<dbReference type="AlphaFoldDB" id="A0AAD9MQK1"/>
<feature type="region of interest" description="Disordered" evidence="1">
    <location>
        <begin position="232"/>
        <end position="257"/>
    </location>
</feature>
<sequence>MDVGRCIKKKDDFLGCSNDVLSLLDQWCSGRQQCQFFVTNDDLEEANTNCLEILIKYLKIEYSCLKVVGCSELVPPAQAWYKRDGSEAVIGCDNNEKKWQLTCVKKRWVGDVGNCTEAAPAEKEEIVKHEFFHMSSIVVISGIAGIAIVLSVVAIVIGTVYINKYRMKQEIKRANLYKTYSTIGSNVQAYYRPVTVDQSEDNATCWDMSLVPHNQMALLSDKCTCPTLQMRNQGNGDKTEGERSLERQSLYSSIRST</sequence>
<dbReference type="Proteomes" id="UP001208570">
    <property type="component" value="Unassembled WGS sequence"/>
</dbReference>
<evidence type="ECO:0000313" key="3">
    <source>
        <dbReference type="EMBL" id="KAK2140096.1"/>
    </source>
</evidence>
<dbReference type="PANTHER" id="PTHR46780">
    <property type="entry name" value="PROTEIN EVA-1"/>
    <property type="match status" value="1"/>
</dbReference>
<evidence type="ECO:0000313" key="4">
    <source>
        <dbReference type="Proteomes" id="UP001208570"/>
    </source>
</evidence>
<dbReference type="CDD" id="cd22823">
    <property type="entry name" value="Gal_Rha_Lectin"/>
    <property type="match status" value="1"/>
</dbReference>
<feature type="compositionally biased region" description="Basic and acidic residues" evidence="1">
    <location>
        <begin position="237"/>
        <end position="246"/>
    </location>
</feature>
<keyword evidence="4" id="KW-1185">Reference proteome</keyword>
<dbReference type="InterPro" id="IPR043159">
    <property type="entry name" value="Lectin_gal-bd_sf"/>
</dbReference>
<keyword evidence="2" id="KW-0812">Transmembrane</keyword>
<reference evidence="3" key="1">
    <citation type="journal article" date="2023" name="Mol. Biol. Evol.">
        <title>Third-Generation Sequencing Reveals the Adaptive Role of the Epigenome in Three Deep-Sea Polychaetes.</title>
        <authorList>
            <person name="Perez M."/>
            <person name="Aroh O."/>
            <person name="Sun Y."/>
            <person name="Lan Y."/>
            <person name="Juniper S.K."/>
            <person name="Young C.R."/>
            <person name="Angers B."/>
            <person name="Qian P.Y."/>
        </authorList>
    </citation>
    <scope>NUCLEOTIDE SEQUENCE</scope>
    <source>
        <strain evidence="3">P08H-3</strain>
    </source>
</reference>
<dbReference type="Gene3D" id="2.60.120.740">
    <property type="match status" value="1"/>
</dbReference>
<proteinExistence type="predicted"/>
<feature type="compositionally biased region" description="Polar residues" evidence="1">
    <location>
        <begin position="247"/>
        <end position="257"/>
    </location>
</feature>